<proteinExistence type="predicted"/>
<gene>
    <name evidence="1" type="ORF">FQA47_002616</name>
</gene>
<organism evidence="1 2">
    <name type="scientific">Oryzias melastigma</name>
    <name type="common">Marine medaka</name>
    <dbReference type="NCBI Taxonomy" id="30732"/>
    <lineage>
        <taxon>Eukaryota</taxon>
        <taxon>Metazoa</taxon>
        <taxon>Chordata</taxon>
        <taxon>Craniata</taxon>
        <taxon>Vertebrata</taxon>
        <taxon>Euteleostomi</taxon>
        <taxon>Actinopterygii</taxon>
        <taxon>Neopterygii</taxon>
        <taxon>Teleostei</taxon>
        <taxon>Neoteleostei</taxon>
        <taxon>Acanthomorphata</taxon>
        <taxon>Ovalentaria</taxon>
        <taxon>Atherinomorphae</taxon>
        <taxon>Beloniformes</taxon>
        <taxon>Adrianichthyidae</taxon>
        <taxon>Oryziinae</taxon>
        <taxon>Oryzias</taxon>
    </lineage>
</organism>
<name>A0A834FJA6_ORYME</name>
<protein>
    <submittedName>
        <fullName evidence="1">Uncharacterized protein</fullName>
    </submittedName>
</protein>
<dbReference type="EMBL" id="WKFB01000120">
    <property type="protein sequence ID" value="KAF6735032.1"/>
    <property type="molecule type" value="Genomic_DNA"/>
</dbReference>
<dbReference type="Proteomes" id="UP000646548">
    <property type="component" value="Unassembled WGS sequence"/>
</dbReference>
<evidence type="ECO:0000313" key="1">
    <source>
        <dbReference type="EMBL" id="KAF6735032.1"/>
    </source>
</evidence>
<sequence>MAQRKKKKGGGHTSKHNRATISYQGTQSSVESITIEIQDTPAVYFTFKYTWITIYRTEGNRKILCKDLCALFATSKLIFNKACFPPRLKWLFKIKDAVFADKKIKVETCTQAGSTAYDLENRLVRCQI</sequence>
<accession>A0A834FJA6</accession>
<reference evidence="1" key="1">
    <citation type="journal article" name="BMC Genomics">
        <title>Long-read sequencing and de novo genome assembly of marine medaka (Oryzias melastigma).</title>
        <authorList>
            <person name="Liang P."/>
            <person name="Saqib H.S.A."/>
            <person name="Ni X."/>
            <person name="Shen Y."/>
        </authorList>
    </citation>
    <scope>NUCLEOTIDE SEQUENCE</scope>
    <source>
        <strain evidence="1">Bigg-433</strain>
    </source>
</reference>
<comment type="caution">
    <text evidence="1">The sequence shown here is derived from an EMBL/GenBank/DDBJ whole genome shotgun (WGS) entry which is preliminary data.</text>
</comment>
<dbReference type="AlphaFoldDB" id="A0A834FJA6"/>
<evidence type="ECO:0000313" key="2">
    <source>
        <dbReference type="Proteomes" id="UP000646548"/>
    </source>
</evidence>